<feature type="region of interest" description="Disordered" evidence="12">
    <location>
        <begin position="1048"/>
        <end position="1100"/>
    </location>
</feature>
<sequence length="1100" mass="122319">MPGIIMDDANASGSRLGLNPSNFENGIPNSSSDNGVKRGDHGDSKVRSHERNGGPFNDSNNHTDGVKSQRESTSGPVSMHAPELLHITQGFFPYAQLVNRSVQQCWNDLVDVMNELAETQVPSQNQESQSSALVNGKMGANQSAENVHKKMRLLEFAQAKRAEFIKLLVLSQWGRQAADVSKLIDIQNFIRTRHMAYTGALQRVGDMKRDLVQAQVANPDLKTAAEVLSKGKVAALPDLGYKPPKPLNAKKTLKTLQKINRIISTRLVLHDTVPNAFRTYRVHDGRVTFFVKGEFEIDLSIAEQNHSSQFFFIDLRFLYSPSSPIPKGRFFSELDLKLNEILAQSGLTGCFDFVHNLVLTNQVNTLFRQALALARGGWSDALHVELLHRTLIVQYWALKSGPRNWLEIGVKTGRHKSGSHNATIPGISYVDLRWMRDGKEVDHSRIQFNKQVLSMENVLRSAIALHTSHLLQSAYSKLKEGHLYASGTLALEVDMSDEEPGNCCLTVQLTKSRYLRVSVEPISGTITLSTSPTILIRQEVDRNGDKSPVEDIVSRVSRLRCIAAMEEVESHSRMMGWDTVNPRGVKLDVRRIFPHNVLRFSLFSHPLWERNWIAAATSSMDGDHWWILQLKSAPSTSSRPAVGGGLPVLQSVQNVTEKLGQRQQRLDYASFANLEHSLAGLLALYANARYLEELDCVHSFPQARKLQLEPGPRVPSLFIRFDPSKLPAGVQIACPTGLKKSRFLKETVSLSFQGIDSQSKRVIIVAQGQFTAPMRTVWALASNSDNSVAFQRKGCGFAMRFLVTAGNSMIGPLFDRLQRLECVLAILEALDRKNIRTRSMSLSRLDFTYGAQQSLHASIHIKGPELSQLLHEKGTVELQPKASPLRLLLEIRFDHTNPHRRISQSLSSVLNDNGAVSGVNHMANILTLTVPLLQALDSITSGASRDSPSKVLVTARNAKVYQIYYPHHRYRFLITVGQHRDRITWILRDARTPQEKSNPGQLESKLRERIYNSQGDGWKGLGTGAVADIQKVGNLLWELDTCFTSSANDVSIKGPDTTTDQTGPGQREAANGQHAPNPGSTKPAEVKSESKKDHDVIMID</sequence>
<dbReference type="PANTHER" id="PTHR12809:SF2">
    <property type="entry name" value="MEDIATOR OF RNA POLYMERASE II TRANSCRIPTION SUBUNIT 14"/>
    <property type="match status" value="1"/>
</dbReference>
<feature type="domain" description="Mediator complex subunit MED14 N-terminal" evidence="13">
    <location>
        <begin position="91"/>
        <end position="302"/>
    </location>
</feature>
<keyword evidence="7 11" id="KW-0804">Transcription</keyword>
<evidence type="ECO:0000256" key="6">
    <source>
        <dbReference type="ARBA" id="ARBA00023159"/>
    </source>
</evidence>
<evidence type="ECO:0000256" key="7">
    <source>
        <dbReference type="ARBA" id="ARBA00023163"/>
    </source>
</evidence>
<evidence type="ECO:0000256" key="10">
    <source>
        <dbReference type="ARBA" id="ARBA00032007"/>
    </source>
</evidence>
<comment type="subunit">
    <text evidence="3 11">Component of the Mediator complex.</text>
</comment>
<evidence type="ECO:0000256" key="1">
    <source>
        <dbReference type="ARBA" id="ARBA00004123"/>
    </source>
</evidence>
<organism evidence="14 15">
    <name type="scientific">Paecilomyces lecythidis</name>
    <dbReference type="NCBI Taxonomy" id="3004212"/>
    <lineage>
        <taxon>Eukaryota</taxon>
        <taxon>Fungi</taxon>
        <taxon>Dikarya</taxon>
        <taxon>Ascomycota</taxon>
        <taxon>Pezizomycotina</taxon>
        <taxon>Eurotiomycetes</taxon>
        <taxon>Eurotiomycetidae</taxon>
        <taxon>Eurotiales</taxon>
        <taxon>Thermoascaceae</taxon>
        <taxon>Paecilomyces</taxon>
    </lineage>
</organism>
<evidence type="ECO:0000256" key="5">
    <source>
        <dbReference type="ARBA" id="ARBA00023015"/>
    </source>
</evidence>
<dbReference type="EMBL" id="JAVDPF010000047">
    <property type="protein sequence ID" value="KAL1866933.1"/>
    <property type="molecule type" value="Genomic_DNA"/>
</dbReference>
<evidence type="ECO:0000256" key="9">
    <source>
        <dbReference type="ARBA" id="ARBA00025687"/>
    </source>
</evidence>
<dbReference type="Pfam" id="PF26204">
    <property type="entry name" value="Med14_fung"/>
    <property type="match status" value="1"/>
</dbReference>
<proteinExistence type="inferred from homology"/>
<feature type="compositionally biased region" description="Polar residues" evidence="12">
    <location>
        <begin position="19"/>
        <end position="34"/>
    </location>
</feature>
<evidence type="ECO:0000313" key="15">
    <source>
        <dbReference type="Proteomes" id="UP001583193"/>
    </source>
</evidence>
<name>A0ABR3WTN0_9EURO</name>
<comment type="subcellular location">
    <subcellularLocation>
        <location evidence="1 11">Nucleus</location>
    </subcellularLocation>
</comment>
<evidence type="ECO:0000256" key="8">
    <source>
        <dbReference type="ARBA" id="ARBA00023242"/>
    </source>
</evidence>
<gene>
    <name evidence="14" type="primary">RGR1</name>
    <name evidence="14" type="ORF">Plec18167_008865</name>
</gene>
<dbReference type="Pfam" id="PF08638">
    <property type="entry name" value="Med14"/>
    <property type="match status" value="1"/>
</dbReference>
<comment type="similarity">
    <text evidence="2 11">Belongs to the Mediator complex subunit 14 family.</text>
</comment>
<keyword evidence="15" id="KW-1185">Reference proteome</keyword>
<evidence type="ECO:0000256" key="4">
    <source>
        <dbReference type="ARBA" id="ARBA00019619"/>
    </source>
</evidence>
<evidence type="ECO:0000256" key="11">
    <source>
        <dbReference type="RuleBase" id="RU365082"/>
    </source>
</evidence>
<dbReference type="InterPro" id="IPR055122">
    <property type="entry name" value="Med14_N"/>
</dbReference>
<accession>A0ABR3WTN0</accession>
<dbReference type="PANTHER" id="PTHR12809">
    <property type="entry name" value="MEDIATOR COMPLEX SUBUNIT"/>
    <property type="match status" value="1"/>
</dbReference>
<protein>
    <recommendedName>
        <fullName evidence="4 11">Mediator of RNA polymerase II transcription subunit 14</fullName>
    </recommendedName>
    <alternativeName>
        <fullName evidence="10 11">Mediator complex subunit 14</fullName>
    </alternativeName>
</protein>
<evidence type="ECO:0000256" key="12">
    <source>
        <dbReference type="SAM" id="MobiDB-lite"/>
    </source>
</evidence>
<dbReference type="InterPro" id="IPR013947">
    <property type="entry name" value="Mediator_Med14"/>
</dbReference>
<comment type="function">
    <text evidence="9 11">Component of the Mediator complex, a coactivator involved in the regulated transcription of nearly all RNA polymerase II-dependent genes. Mediator functions as a bridge to convey information from gene-specific regulatory proteins to the basal RNA polymerase II transcription machinery. Mediator is recruited to promoters by direct interactions with regulatory proteins and serves as a scaffold for the assembly of a functional preinitiation complex with RNA polymerase II and the general transcription factors.</text>
</comment>
<keyword evidence="6 11" id="KW-0010">Activator</keyword>
<keyword evidence="8 11" id="KW-0539">Nucleus</keyword>
<feature type="region of interest" description="Disordered" evidence="12">
    <location>
        <begin position="1"/>
        <end position="77"/>
    </location>
</feature>
<feature type="compositionally biased region" description="Basic and acidic residues" evidence="12">
    <location>
        <begin position="1084"/>
        <end position="1100"/>
    </location>
</feature>
<feature type="compositionally biased region" description="Low complexity" evidence="12">
    <location>
        <begin position="1054"/>
        <end position="1066"/>
    </location>
</feature>
<evidence type="ECO:0000259" key="13">
    <source>
        <dbReference type="Pfam" id="PF08638"/>
    </source>
</evidence>
<evidence type="ECO:0000313" key="14">
    <source>
        <dbReference type="EMBL" id="KAL1866933.1"/>
    </source>
</evidence>
<keyword evidence="5 11" id="KW-0805">Transcription regulation</keyword>
<comment type="caution">
    <text evidence="14">The sequence shown here is derived from an EMBL/GenBank/DDBJ whole genome shotgun (WGS) entry which is preliminary data.</text>
</comment>
<reference evidence="14 15" key="1">
    <citation type="journal article" date="2024" name="IMA Fungus">
        <title>IMA Genome - F19 : A genome assembly and annotation guide to empower mycologists, including annotated draft genome sequences of Ceratocystis pirilliformis, Diaporthe australafricana, Fusarium ophioides, Paecilomyces lecythidis, and Sporothrix stenoceras.</title>
        <authorList>
            <person name="Aylward J."/>
            <person name="Wilson A.M."/>
            <person name="Visagie C.M."/>
            <person name="Spraker J."/>
            <person name="Barnes I."/>
            <person name="Buitendag C."/>
            <person name="Ceriani C."/>
            <person name="Del Mar Angel L."/>
            <person name="du Plessis D."/>
            <person name="Fuchs T."/>
            <person name="Gasser K."/>
            <person name="Kramer D."/>
            <person name="Li W."/>
            <person name="Munsamy K."/>
            <person name="Piso A."/>
            <person name="Price J.L."/>
            <person name="Sonnekus B."/>
            <person name="Thomas C."/>
            <person name="van der Nest A."/>
            <person name="van Dijk A."/>
            <person name="van Heerden A."/>
            <person name="van Vuuren N."/>
            <person name="Yilmaz N."/>
            <person name="Duong T.A."/>
            <person name="van der Merwe N.A."/>
            <person name="Wingfield M.J."/>
            <person name="Wingfield B.D."/>
        </authorList>
    </citation>
    <scope>NUCLEOTIDE SEQUENCE [LARGE SCALE GENOMIC DNA]</scope>
    <source>
        <strain evidence="14 15">CMW 18167</strain>
    </source>
</reference>
<dbReference type="Proteomes" id="UP001583193">
    <property type="component" value="Unassembled WGS sequence"/>
</dbReference>
<evidence type="ECO:0000256" key="3">
    <source>
        <dbReference type="ARBA" id="ARBA00011837"/>
    </source>
</evidence>
<evidence type="ECO:0000256" key="2">
    <source>
        <dbReference type="ARBA" id="ARBA00007813"/>
    </source>
</evidence>
<feature type="compositionally biased region" description="Basic and acidic residues" evidence="12">
    <location>
        <begin position="35"/>
        <end position="52"/>
    </location>
</feature>